<evidence type="ECO:0000313" key="2">
    <source>
        <dbReference type="Proteomes" id="UP000000269"/>
    </source>
</evidence>
<dbReference type="AlphaFoldDB" id="A8ML52"/>
<dbReference type="KEGG" id="aoe:Clos_0306"/>
<organism evidence="1 2">
    <name type="scientific">Alkaliphilus oremlandii (strain OhILAs)</name>
    <name type="common">Clostridium oremlandii (strain OhILAs)</name>
    <dbReference type="NCBI Taxonomy" id="350688"/>
    <lineage>
        <taxon>Bacteria</taxon>
        <taxon>Bacillati</taxon>
        <taxon>Bacillota</taxon>
        <taxon>Clostridia</taxon>
        <taxon>Peptostreptococcales</taxon>
        <taxon>Natronincolaceae</taxon>
        <taxon>Alkaliphilus</taxon>
    </lineage>
</organism>
<dbReference type="EMBL" id="CP000853">
    <property type="protein sequence ID" value="ABW17869.1"/>
    <property type="molecule type" value="Genomic_DNA"/>
</dbReference>
<dbReference type="HOGENOM" id="CLU_1956292_0_0_9"/>
<gene>
    <name evidence="1" type="ordered locus">Clos_0306</name>
</gene>
<dbReference type="Proteomes" id="UP000000269">
    <property type="component" value="Chromosome"/>
</dbReference>
<protein>
    <submittedName>
        <fullName evidence="1">Uncharacterized protein</fullName>
    </submittedName>
</protein>
<name>A8ML52_ALKOO</name>
<keyword evidence="2" id="KW-1185">Reference proteome</keyword>
<evidence type="ECO:0000313" key="1">
    <source>
        <dbReference type="EMBL" id="ABW17869.1"/>
    </source>
</evidence>
<dbReference type="OrthoDB" id="1753730at2"/>
<proteinExistence type="predicted"/>
<sequence length="129" mass="14733">MITVYLAGIPAYYEGEDIEIRYGIYRNEDLLERQALLKDYKKPAVVGPFALLTILKELEDYQEEDITIIVNDPALDELMEGTSTTKNAGVLKMTNMAKDQLRKFPNAITVRDISEDSKALAKWDEILKF</sequence>
<accession>A8ML52</accession>
<reference evidence="2" key="1">
    <citation type="submission" date="2007-10" db="EMBL/GenBank/DDBJ databases">
        <title>Complete genome of Alkaliphilus oremlandii OhILAs.</title>
        <authorList>
            <person name="Copeland A."/>
            <person name="Lucas S."/>
            <person name="Lapidus A."/>
            <person name="Barry K."/>
            <person name="Detter J.C."/>
            <person name="Glavina del Rio T."/>
            <person name="Hammon N."/>
            <person name="Israni S."/>
            <person name="Dalin E."/>
            <person name="Tice H."/>
            <person name="Pitluck S."/>
            <person name="Chain P."/>
            <person name="Malfatti S."/>
            <person name="Shin M."/>
            <person name="Vergez L."/>
            <person name="Schmutz J."/>
            <person name="Larimer F."/>
            <person name="Land M."/>
            <person name="Hauser L."/>
            <person name="Kyrpides N."/>
            <person name="Mikhailova N."/>
            <person name="Stolz J.F."/>
            <person name="Dawson A."/>
            <person name="Fisher E."/>
            <person name="Crable B."/>
            <person name="Perera E."/>
            <person name="Lisak J."/>
            <person name="Ranganathan M."/>
            <person name="Basu P."/>
            <person name="Richardson P."/>
        </authorList>
    </citation>
    <scope>NUCLEOTIDE SEQUENCE [LARGE SCALE GENOMIC DNA]</scope>
    <source>
        <strain evidence="2">OhILAs</strain>
    </source>
</reference>